<evidence type="ECO:0000313" key="4">
    <source>
        <dbReference type="EMBL" id="KAG7372411.1"/>
    </source>
</evidence>
<protein>
    <submittedName>
        <fullName evidence="4">CP12 domain containing protein</fullName>
    </submittedName>
</protein>
<reference evidence="4" key="1">
    <citation type="journal article" date="2021" name="Sci. Rep.">
        <title>Diploid genomic architecture of Nitzschia inconspicua, an elite biomass production diatom.</title>
        <authorList>
            <person name="Oliver A."/>
            <person name="Podell S."/>
            <person name="Pinowska A."/>
            <person name="Traller J.C."/>
            <person name="Smith S.R."/>
            <person name="McClure R."/>
            <person name="Beliaev A."/>
            <person name="Bohutskyi P."/>
            <person name="Hill E.A."/>
            <person name="Rabines A."/>
            <person name="Zheng H."/>
            <person name="Allen L.Z."/>
            <person name="Kuo A."/>
            <person name="Grigoriev I.V."/>
            <person name="Allen A.E."/>
            <person name="Hazlebeck D."/>
            <person name="Allen E.E."/>
        </authorList>
    </citation>
    <scope>NUCLEOTIDE SEQUENCE</scope>
    <source>
        <strain evidence="4">Hildebrandi</strain>
    </source>
</reference>
<proteinExistence type="predicted"/>
<evidence type="ECO:0000313" key="5">
    <source>
        <dbReference type="Proteomes" id="UP000693970"/>
    </source>
</evidence>
<reference evidence="4" key="2">
    <citation type="submission" date="2021-04" db="EMBL/GenBank/DDBJ databases">
        <authorList>
            <person name="Podell S."/>
        </authorList>
    </citation>
    <scope>NUCLEOTIDE SEQUENCE</scope>
    <source>
        <strain evidence="4">Hildebrandi</strain>
    </source>
</reference>
<organism evidence="4 5">
    <name type="scientific">Nitzschia inconspicua</name>
    <dbReference type="NCBI Taxonomy" id="303405"/>
    <lineage>
        <taxon>Eukaryota</taxon>
        <taxon>Sar</taxon>
        <taxon>Stramenopiles</taxon>
        <taxon>Ochrophyta</taxon>
        <taxon>Bacillariophyta</taxon>
        <taxon>Bacillariophyceae</taxon>
        <taxon>Bacillariophycidae</taxon>
        <taxon>Bacillariales</taxon>
        <taxon>Bacillariaceae</taxon>
        <taxon>Nitzschia</taxon>
    </lineage>
</organism>
<evidence type="ECO:0000256" key="1">
    <source>
        <dbReference type="SAM" id="Coils"/>
    </source>
</evidence>
<feature type="coiled-coil region" evidence="1">
    <location>
        <begin position="103"/>
        <end position="130"/>
    </location>
</feature>
<sequence>MKLTLSLLLVGSAAAFQQPAFVGRKFSRSVLSASAAEEAIAAAEKAVEKYGSASPEAALAWETVEEIDSADNSAAYEKNSANVMTDDELRKATEEFQANLDVVKRLTKDLKDHQKHMNSVAKEMQALKLAAPENRPAPKSPELDAALSRAKRMSAEFGNTSQEARLAWEEVEEIASSGLENAMGEDMTVECLVEAAEHCLALEELDRFINYEKITEGGLSNF</sequence>
<keyword evidence="5" id="KW-1185">Reference proteome</keyword>
<accession>A0A9K3M3P9</accession>
<evidence type="ECO:0000256" key="2">
    <source>
        <dbReference type="SAM" id="SignalP"/>
    </source>
</evidence>
<feature type="signal peptide" evidence="2">
    <location>
        <begin position="1"/>
        <end position="15"/>
    </location>
</feature>
<evidence type="ECO:0000313" key="3">
    <source>
        <dbReference type="EMBL" id="KAG7337470.1"/>
    </source>
</evidence>
<feature type="chain" id="PRO_5039882989" evidence="2">
    <location>
        <begin position="16"/>
        <end position="222"/>
    </location>
</feature>
<keyword evidence="2" id="KW-0732">Signal</keyword>
<gene>
    <name evidence="4" type="ORF">IV203_018554</name>
    <name evidence="3" type="ORF">IV203_033408</name>
</gene>
<dbReference type="EMBL" id="JAGRRH010000003">
    <property type="protein sequence ID" value="KAG7372411.1"/>
    <property type="molecule type" value="Genomic_DNA"/>
</dbReference>
<dbReference type="EMBL" id="JAGRRH010000083">
    <property type="protein sequence ID" value="KAG7337470.1"/>
    <property type="molecule type" value="Genomic_DNA"/>
</dbReference>
<dbReference type="Proteomes" id="UP000693970">
    <property type="component" value="Unassembled WGS sequence"/>
</dbReference>
<comment type="caution">
    <text evidence="4">The sequence shown here is derived from an EMBL/GenBank/DDBJ whole genome shotgun (WGS) entry which is preliminary data.</text>
</comment>
<dbReference type="OrthoDB" id="49346at2759"/>
<name>A0A9K3M3P9_9STRA</name>
<keyword evidence="1" id="KW-0175">Coiled coil</keyword>
<dbReference type="AlphaFoldDB" id="A0A9K3M3P9"/>